<gene>
    <name evidence="2" type="ORF">IPN02_09975</name>
</gene>
<evidence type="ECO:0000313" key="3">
    <source>
        <dbReference type="Proteomes" id="UP000727993"/>
    </source>
</evidence>
<sequence length="175" mass="18741">MIAAAVASVALLLGGCSGGDDDATVGDPSTPDGELTYSSPLAEALNLGDASKLVSEQQKQVAQCMADRGWEYTPVKIPGGIEDELGAVDEYADLFDEEFRTRWGFGISTIYADDGGYADGAPHRRVLRRRRPQPGLHRFAVARGAVPLLHRPVRSRPGGPDGPARCRGRRANDPR</sequence>
<dbReference type="EMBL" id="JADJZA010000006">
    <property type="protein sequence ID" value="MBK9297143.1"/>
    <property type="molecule type" value="Genomic_DNA"/>
</dbReference>
<dbReference type="AlphaFoldDB" id="A0A936NCY5"/>
<name>A0A936NCY5_9ACTN</name>
<comment type="caution">
    <text evidence="2">The sequence shown here is derived from an EMBL/GenBank/DDBJ whole genome shotgun (WGS) entry which is preliminary data.</text>
</comment>
<reference evidence="2 3" key="1">
    <citation type="submission" date="2020-10" db="EMBL/GenBank/DDBJ databases">
        <title>Connecting structure to function with the recovery of over 1000 high-quality activated sludge metagenome-assembled genomes encoding full-length rRNA genes using long-read sequencing.</title>
        <authorList>
            <person name="Singleton C.M."/>
            <person name="Petriglieri F."/>
            <person name="Kristensen J.M."/>
            <person name="Kirkegaard R.H."/>
            <person name="Michaelsen T.Y."/>
            <person name="Andersen M.H."/>
            <person name="Karst S.M."/>
            <person name="Dueholm M.S."/>
            <person name="Nielsen P.H."/>
            <person name="Albertsen M."/>
        </authorList>
    </citation>
    <scope>NUCLEOTIDE SEQUENCE [LARGE SCALE GENOMIC DNA]</scope>
    <source>
        <strain evidence="2">Lyne_18-Q3-R50-59_MAXAC.006</strain>
    </source>
</reference>
<dbReference type="Proteomes" id="UP000727993">
    <property type="component" value="Unassembled WGS sequence"/>
</dbReference>
<proteinExistence type="predicted"/>
<evidence type="ECO:0000256" key="1">
    <source>
        <dbReference type="SAM" id="MobiDB-lite"/>
    </source>
</evidence>
<accession>A0A936NCY5</accession>
<protein>
    <submittedName>
        <fullName evidence="2">Uncharacterized protein</fullName>
    </submittedName>
</protein>
<feature type="region of interest" description="Disordered" evidence="1">
    <location>
        <begin position="150"/>
        <end position="175"/>
    </location>
</feature>
<evidence type="ECO:0000313" key="2">
    <source>
        <dbReference type="EMBL" id="MBK9297143.1"/>
    </source>
</evidence>
<organism evidence="2 3">
    <name type="scientific">Candidatus Neomicrothrix subdominans</name>
    <dbReference type="NCBI Taxonomy" id="2954438"/>
    <lineage>
        <taxon>Bacteria</taxon>
        <taxon>Bacillati</taxon>
        <taxon>Actinomycetota</taxon>
        <taxon>Acidimicrobiia</taxon>
        <taxon>Acidimicrobiales</taxon>
        <taxon>Microthrixaceae</taxon>
        <taxon>Candidatus Neomicrothrix</taxon>
    </lineage>
</organism>